<sequence length="432" mass="49139">MRGLFYLLVVLSVLSGRQAEPDPKPNRNKEKSVRRLDDEDSVIICGYEDDQLDTHENSFIKFAMNSYQRVLDQAGGNFVYSPYSTWLSMAAIVEGSEDRKNLDDILGLPLDWCVRKRYEKIILDVEKPSSDVNILRTRAFVIDDNLRLREPWQAFVPDHLHQNLIIAPINSEPITAAYAIRQIINFQFQELDLSGNSVLLDSMDYAGLWKTSFPELLNKQPFYDNSGNQIGWVDMMKTKMRVKMTYVEELKTKILELPVGRDGYYRMLIGYTNDNIDLLELYKDTDLNITRITDSLKESSIPMEIQIPRFSIHTELNMRNILEAMGVTSIWAEPSVTRHISDPPALPSAYIQRTTVSIETAGIAPPSDLPGPEPTKENNVLPEPAPVEEDTGLDAVIGRDFIANRPIIFGLFDAKMYTCLFIGSFSLPTYVL</sequence>
<name>A0ACC1CK84_9NEOP</name>
<proteinExistence type="predicted"/>
<gene>
    <name evidence="1" type="ORF">K1T71_012688</name>
</gene>
<dbReference type="Proteomes" id="UP000824533">
    <property type="component" value="Linkage Group LG23"/>
</dbReference>
<dbReference type="EMBL" id="CM034409">
    <property type="protein sequence ID" value="KAJ0171925.1"/>
    <property type="molecule type" value="Genomic_DNA"/>
</dbReference>
<organism evidence="1 2">
    <name type="scientific">Dendrolimus kikuchii</name>
    <dbReference type="NCBI Taxonomy" id="765133"/>
    <lineage>
        <taxon>Eukaryota</taxon>
        <taxon>Metazoa</taxon>
        <taxon>Ecdysozoa</taxon>
        <taxon>Arthropoda</taxon>
        <taxon>Hexapoda</taxon>
        <taxon>Insecta</taxon>
        <taxon>Pterygota</taxon>
        <taxon>Neoptera</taxon>
        <taxon>Endopterygota</taxon>
        <taxon>Lepidoptera</taxon>
        <taxon>Glossata</taxon>
        <taxon>Ditrysia</taxon>
        <taxon>Bombycoidea</taxon>
        <taxon>Lasiocampidae</taxon>
        <taxon>Dendrolimus</taxon>
    </lineage>
</organism>
<evidence type="ECO:0000313" key="2">
    <source>
        <dbReference type="Proteomes" id="UP000824533"/>
    </source>
</evidence>
<keyword evidence="2" id="KW-1185">Reference proteome</keyword>
<protein>
    <submittedName>
        <fullName evidence="1">Uncharacterized protein</fullName>
    </submittedName>
</protein>
<evidence type="ECO:0000313" key="1">
    <source>
        <dbReference type="EMBL" id="KAJ0171925.1"/>
    </source>
</evidence>
<accession>A0ACC1CK84</accession>
<reference evidence="1 2" key="1">
    <citation type="journal article" date="2021" name="Front. Genet.">
        <title>Chromosome-Level Genome Assembly Reveals Significant Gene Expansion in the Toll and IMD Signaling Pathways of Dendrolimus kikuchii.</title>
        <authorList>
            <person name="Zhou J."/>
            <person name="Wu P."/>
            <person name="Xiong Z."/>
            <person name="Liu N."/>
            <person name="Zhao N."/>
            <person name="Ji M."/>
            <person name="Qiu Y."/>
            <person name="Yang B."/>
        </authorList>
    </citation>
    <scope>NUCLEOTIDE SEQUENCE [LARGE SCALE GENOMIC DNA]</scope>
    <source>
        <strain evidence="1">Ann1</strain>
    </source>
</reference>
<comment type="caution">
    <text evidence="1">The sequence shown here is derived from an EMBL/GenBank/DDBJ whole genome shotgun (WGS) entry which is preliminary data.</text>
</comment>